<dbReference type="SMART" id="SM00267">
    <property type="entry name" value="GGDEF"/>
    <property type="match status" value="1"/>
</dbReference>
<dbReference type="PROSITE" id="PS50887">
    <property type="entry name" value="GGDEF"/>
    <property type="match status" value="1"/>
</dbReference>
<dbReference type="Pfam" id="PF00990">
    <property type="entry name" value="GGDEF"/>
    <property type="match status" value="1"/>
</dbReference>
<dbReference type="RefSeq" id="WP_011630184.1">
    <property type="nucleotide sequence ID" value="NC_008340.1"/>
</dbReference>
<dbReference type="EC" id="3.1.4.52" evidence="1"/>
<dbReference type="FunFam" id="3.20.20.450:FF:000001">
    <property type="entry name" value="Cyclic di-GMP phosphodiesterase yahA"/>
    <property type="match status" value="1"/>
</dbReference>
<organism evidence="6 7">
    <name type="scientific">Alkalilimnicola ehrlichii (strain ATCC BAA-1101 / DSM 17681 / MLHE-1)</name>
    <dbReference type="NCBI Taxonomy" id="187272"/>
    <lineage>
        <taxon>Bacteria</taxon>
        <taxon>Pseudomonadati</taxon>
        <taxon>Pseudomonadota</taxon>
        <taxon>Gammaproteobacteria</taxon>
        <taxon>Chromatiales</taxon>
        <taxon>Ectothiorhodospiraceae</taxon>
        <taxon>Alkalilimnicola</taxon>
    </lineage>
</organism>
<dbReference type="InterPro" id="IPR052155">
    <property type="entry name" value="Biofilm_reg_signaling"/>
</dbReference>
<gene>
    <name evidence="6" type="ordered locus">Mlg_2451</name>
</gene>
<dbReference type="EMBL" id="CP000453">
    <property type="protein sequence ID" value="ABI57791.1"/>
    <property type="molecule type" value="Genomic_DNA"/>
</dbReference>
<dbReference type="eggNOG" id="COG5001">
    <property type="taxonomic scope" value="Bacteria"/>
</dbReference>
<feature type="chain" id="PRO_5004167888" description="cyclic-guanylate-specific phosphodiesterase" evidence="3">
    <location>
        <begin position="22"/>
        <end position="802"/>
    </location>
</feature>
<dbReference type="SUPFAM" id="SSF53850">
    <property type="entry name" value="Periplasmic binding protein-like II"/>
    <property type="match status" value="1"/>
</dbReference>
<dbReference type="PROSITE" id="PS50883">
    <property type="entry name" value="EAL"/>
    <property type="match status" value="1"/>
</dbReference>
<keyword evidence="3" id="KW-0732">Signal</keyword>
<dbReference type="InterPro" id="IPR029787">
    <property type="entry name" value="Nucleotide_cyclase"/>
</dbReference>
<feature type="domain" description="EAL" evidence="4">
    <location>
        <begin position="542"/>
        <end position="796"/>
    </location>
</feature>
<evidence type="ECO:0000313" key="6">
    <source>
        <dbReference type="EMBL" id="ABI57791.1"/>
    </source>
</evidence>
<dbReference type="HOGENOM" id="CLU_014040_0_0_6"/>
<dbReference type="Gene3D" id="3.40.190.10">
    <property type="entry name" value="Periplasmic binding protein-like II"/>
    <property type="match status" value="2"/>
</dbReference>
<dbReference type="eggNOG" id="COG3221">
    <property type="taxonomic scope" value="Bacteria"/>
</dbReference>
<dbReference type="Gene3D" id="3.30.70.270">
    <property type="match status" value="1"/>
</dbReference>
<evidence type="ECO:0000256" key="1">
    <source>
        <dbReference type="ARBA" id="ARBA00012282"/>
    </source>
</evidence>
<reference evidence="7" key="1">
    <citation type="submission" date="2006-08" db="EMBL/GenBank/DDBJ databases">
        <title>Complete sequence of Alkalilimnicola ehrilichei MLHE-1.</title>
        <authorList>
            <person name="Copeland A."/>
            <person name="Lucas S."/>
            <person name="Lapidus A."/>
            <person name="Barry K."/>
            <person name="Detter J.C."/>
            <person name="Glavina del Rio T."/>
            <person name="Hammon N."/>
            <person name="Israni S."/>
            <person name="Dalin E."/>
            <person name="Tice H."/>
            <person name="Pitluck S."/>
            <person name="Sims D."/>
            <person name="Brettin T."/>
            <person name="Bruce D."/>
            <person name="Han C."/>
            <person name="Tapia R."/>
            <person name="Gilna P."/>
            <person name="Schmutz J."/>
            <person name="Larimer F."/>
            <person name="Land M."/>
            <person name="Hauser L."/>
            <person name="Kyrpides N."/>
            <person name="Mikhailova N."/>
            <person name="Oremland R.S."/>
            <person name="Hoeft S.E."/>
            <person name="Switzer-Blum J."/>
            <person name="Kulp T."/>
            <person name="King G."/>
            <person name="Tabita R."/>
            <person name="Witte B."/>
            <person name="Santini J.M."/>
            <person name="Basu P."/>
            <person name="Hollibaugh J.T."/>
            <person name="Xie G."/>
            <person name="Stolz J.F."/>
            <person name="Richardson P."/>
        </authorList>
    </citation>
    <scope>NUCLEOTIDE SEQUENCE [LARGE SCALE GENOMIC DNA]</scope>
    <source>
        <strain evidence="7">ATCC BAA-1101 / DSM 17681 / MLHE-1</strain>
    </source>
</reference>
<dbReference type="InterPro" id="IPR043128">
    <property type="entry name" value="Rev_trsase/Diguanyl_cyclase"/>
</dbReference>
<dbReference type="InterPro" id="IPR001633">
    <property type="entry name" value="EAL_dom"/>
</dbReference>
<keyword evidence="7" id="KW-1185">Reference proteome</keyword>
<dbReference type="CDD" id="cd01949">
    <property type="entry name" value="GGDEF"/>
    <property type="match status" value="1"/>
</dbReference>
<proteinExistence type="predicted"/>
<evidence type="ECO:0000256" key="3">
    <source>
        <dbReference type="SAM" id="SignalP"/>
    </source>
</evidence>
<dbReference type="OrthoDB" id="8553030at2"/>
<dbReference type="Proteomes" id="UP000001962">
    <property type="component" value="Chromosome"/>
</dbReference>
<dbReference type="Gene3D" id="3.20.20.450">
    <property type="entry name" value="EAL domain"/>
    <property type="match status" value="1"/>
</dbReference>
<evidence type="ECO:0000313" key="7">
    <source>
        <dbReference type="Proteomes" id="UP000001962"/>
    </source>
</evidence>
<dbReference type="SUPFAM" id="SSF141868">
    <property type="entry name" value="EAL domain-like"/>
    <property type="match status" value="1"/>
</dbReference>
<evidence type="ECO:0000256" key="2">
    <source>
        <dbReference type="ARBA" id="ARBA00022636"/>
    </source>
</evidence>
<dbReference type="SUPFAM" id="SSF55073">
    <property type="entry name" value="Nucleotide cyclase"/>
    <property type="match status" value="1"/>
</dbReference>
<feature type="domain" description="GGDEF" evidence="5">
    <location>
        <begin position="400"/>
        <end position="533"/>
    </location>
</feature>
<dbReference type="AlphaFoldDB" id="Q0A5U6"/>
<keyword evidence="2" id="KW-0973">c-di-GMP</keyword>
<dbReference type="InterPro" id="IPR035919">
    <property type="entry name" value="EAL_sf"/>
</dbReference>
<dbReference type="KEGG" id="aeh:Mlg_2451"/>
<protein>
    <recommendedName>
        <fullName evidence="1">cyclic-guanylate-specific phosphodiesterase</fullName>
        <ecNumber evidence="1">3.1.4.52</ecNumber>
    </recommendedName>
</protein>
<dbReference type="NCBIfam" id="TIGR00254">
    <property type="entry name" value="GGDEF"/>
    <property type="match status" value="1"/>
</dbReference>
<dbReference type="CDD" id="cd01948">
    <property type="entry name" value="EAL"/>
    <property type="match status" value="1"/>
</dbReference>
<feature type="signal peptide" evidence="3">
    <location>
        <begin position="1"/>
        <end position="21"/>
    </location>
</feature>
<sequence length="802" mass="88100">MKALPIILSALLTLPATLGWAAPAGADGTEYRLGALGFRAPEQTLARWQATADYLTETIPDARFRVAPMNYPQLEAAIADGTVDFVLTNTGHYVRMEAEHGLTRLVTMIAEAEQQPVRVFGGVILTRADRHDIQTLSDLAGRHVYAVGEGSLGGWHVGREALLDVGVDPARDLARVTFTGMPHDQVVEAVLAGEGDAGMVRTGILESMAREGRLDLDAVRVLEPRRTAGFPLQHSTHLYPEWPFSRLPHTPDAIAQAVTIALLEMPSGHPAARDGGYVGWSAPLSYGGVHELFQRLGEPPYEHWGGLDLRVVWEQHPAIVLALMLIVTGGMAGAVIKYRRLNRSLAVEVDQRRMVERQLRQHQARLTHLANHDPLTDLPNRLLLTTRLEQAVARATGSGQRVAVLFLDLDRFKNINDSLGHAVGDDLLRILAERLRSQVEANTVARLGGDEFIVLLDGISDLELVDQQARELLELVAESFSVGGWRSLQVGGSIGISLFPDNAQDASELITQADAAMYLAKAEGRNTYRYYNQSLTAAASERLETETRLRRALELDHLEVFYQPQLDITTGALTGVEALVRWRDPEQGLIPPDRFIPVAEETGLIDRLGQQVLERACLQVAAWDRDGLPALDVAVNLSAHQIGDPRLCAKIRHALERSGLAPRRLVLEITESTLMTQAEGALGTLAGLKGLGVQVAIDDFGTGYSSLAYLKRFAIDWLKVDRCFVQDLPEDRNDAELTQTIVYMAHNLGLRVLAEGVETQAQLDFLTHLGCDGWQGFLCSPPLPPQELVARLESREGLRRRA</sequence>
<evidence type="ECO:0000259" key="4">
    <source>
        <dbReference type="PROSITE" id="PS50883"/>
    </source>
</evidence>
<dbReference type="SMART" id="SM00052">
    <property type="entry name" value="EAL"/>
    <property type="match status" value="1"/>
</dbReference>
<accession>Q0A5U6</accession>
<dbReference type="Pfam" id="PF00563">
    <property type="entry name" value="EAL"/>
    <property type="match status" value="1"/>
</dbReference>
<evidence type="ECO:0000259" key="5">
    <source>
        <dbReference type="PROSITE" id="PS50887"/>
    </source>
</evidence>
<dbReference type="PANTHER" id="PTHR44757">
    <property type="entry name" value="DIGUANYLATE CYCLASE DGCP"/>
    <property type="match status" value="1"/>
</dbReference>
<name>Q0A5U6_ALKEH</name>
<dbReference type="InterPro" id="IPR000160">
    <property type="entry name" value="GGDEF_dom"/>
</dbReference>
<dbReference type="GO" id="GO:0071111">
    <property type="term" value="F:cyclic-guanylate-specific phosphodiesterase activity"/>
    <property type="evidence" value="ECO:0007669"/>
    <property type="project" value="UniProtKB-EC"/>
</dbReference>
<dbReference type="Pfam" id="PF12974">
    <property type="entry name" value="Phosphonate-bd"/>
    <property type="match status" value="1"/>
</dbReference>
<dbReference type="PANTHER" id="PTHR44757:SF4">
    <property type="entry name" value="DIGUANYLATE CYCLASE DGCE-RELATED"/>
    <property type="match status" value="1"/>
</dbReference>